<dbReference type="Proteomes" id="UP001500689">
    <property type="component" value="Unassembled WGS sequence"/>
</dbReference>
<keyword evidence="2" id="KW-1185">Reference proteome</keyword>
<dbReference type="InterPro" id="IPR038071">
    <property type="entry name" value="UROD/MetE-like_sf"/>
</dbReference>
<protein>
    <recommendedName>
        <fullName evidence="3">Methionine synthase</fullName>
    </recommendedName>
</protein>
<proteinExistence type="predicted"/>
<accession>A0ABP6X6C2</accession>
<dbReference type="EMBL" id="BAAAZN010000011">
    <property type="protein sequence ID" value="GAA3561045.1"/>
    <property type="molecule type" value="Genomic_DNA"/>
</dbReference>
<evidence type="ECO:0000313" key="2">
    <source>
        <dbReference type="Proteomes" id="UP001500689"/>
    </source>
</evidence>
<dbReference type="SUPFAM" id="SSF51726">
    <property type="entry name" value="UROD/MetE-like"/>
    <property type="match status" value="1"/>
</dbReference>
<evidence type="ECO:0000313" key="1">
    <source>
        <dbReference type="EMBL" id="GAA3561045.1"/>
    </source>
</evidence>
<organism evidence="1 2">
    <name type="scientific">Amycolatopsis ultiminotia</name>
    <dbReference type="NCBI Taxonomy" id="543629"/>
    <lineage>
        <taxon>Bacteria</taxon>
        <taxon>Bacillati</taxon>
        <taxon>Actinomycetota</taxon>
        <taxon>Actinomycetes</taxon>
        <taxon>Pseudonocardiales</taxon>
        <taxon>Pseudonocardiaceae</taxon>
        <taxon>Amycolatopsis</taxon>
    </lineage>
</organism>
<comment type="caution">
    <text evidence="1">The sequence shown here is derived from an EMBL/GenBank/DDBJ whole genome shotgun (WGS) entry which is preliminary data.</text>
</comment>
<gene>
    <name evidence="1" type="ORF">GCM10022222_51030</name>
</gene>
<name>A0ABP6X6C2_9PSEU</name>
<evidence type="ECO:0008006" key="3">
    <source>
        <dbReference type="Google" id="ProtNLM"/>
    </source>
</evidence>
<dbReference type="RefSeq" id="WP_344864069.1">
    <property type="nucleotide sequence ID" value="NZ_BAAAZN010000011.1"/>
</dbReference>
<sequence>MTATQPEIRSTDAGNIRRGIHLVGSLPPQLNPSPHDAMQWILDETTDEDLATLPCDPDHRWILDWLDALHHVDALQPTRTGDSTSYDDYPQYRVAPRRRLTPEDMTLRRASHTAVVMAARRTLATARELPPAQVSIPGALDLTYLCFGTPLRTLANLGVVREAVLNDVNEIFQRWGHEVVFQLETPATLTLLNRVPAPLRRPVATLLAEQITRLIRDSPLHAQWILHLCHGDLGHRPLVTPASLTPAVRIIRALHEQLKHAGETMPRVHIPMCTGTNAPSTTTAYYHSLRRIPADVDVIAGLADEEHRAESFRALELAENALGRPVAAVAAACGHGRRTPEQAIANAALVRELAHAPHRVFARHGTHGERP</sequence>
<reference evidence="2" key="1">
    <citation type="journal article" date="2019" name="Int. J. Syst. Evol. Microbiol.">
        <title>The Global Catalogue of Microorganisms (GCM) 10K type strain sequencing project: providing services to taxonomists for standard genome sequencing and annotation.</title>
        <authorList>
            <consortium name="The Broad Institute Genomics Platform"/>
            <consortium name="The Broad Institute Genome Sequencing Center for Infectious Disease"/>
            <person name="Wu L."/>
            <person name="Ma J."/>
        </authorList>
    </citation>
    <scope>NUCLEOTIDE SEQUENCE [LARGE SCALE GENOMIC DNA]</scope>
    <source>
        <strain evidence="2">JCM 16898</strain>
    </source>
</reference>